<evidence type="ECO:0000313" key="5">
    <source>
        <dbReference type="Proteomes" id="UP000663829"/>
    </source>
</evidence>
<evidence type="ECO:0000313" key="2">
    <source>
        <dbReference type="EMBL" id="CAF0908871.1"/>
    </source>
</evidence>
<evidence type="ECO:0000313" key="1">
    <source>
        <dbReference type="EMBL" id="CAF0906442.1"/>
    </source>
</evidence>
<dbReference type="EMBL" id="CAJOBA010003569">
    <property type="protein sequence ID" value="CAF3686240.1"/>
    <property type="molecule type" value="Genomic_DNA"/>
</dbReference>
<dbReference type="EMBL" id="CAJOBC010001639">
    <property type="protein sequence ID" value="CAF3690301.1"/>
    <property type="molecule type" value="Genomic_DNA"/>
</dbReference>
<protein>
    <submittedName>
        <fullName evidence="2">Uncharacterized protein</fullName>
    </submittedName>
</protein>
<gene>
    <name evidence="2" type="ORF">GPM918_LOCUS9037</name>
    <name evidence="1" type="ORF">OVA965_LOCUS9894</name>
    <name evidence="4" type="ORF">SRO942_LOCUS9038</name>
    <name evidence="3" type="ORF">TMI583_LOCUS9890</name>
</gene>
<proteinExistence type="predicted"/>
<organism evidence="2 5">
    <name type="scientific">Didymodactylos carnosus</name>
    <dbReference type="NCBI Taxonomy" id="1234261"/>
    <lineage>
        <taxon>Eukaryota</taxon>
        <taxon>Metazoa</taxon>
        <taxon>Spiralia</taxon>
        <taxon>Gnathifera</taxon>
        <taxon>Rotifera</taxon>
        <taxon>Eurotatoria</taxon>
        <taxon>Bdelloidea</taxon>
        <taxon>Philodinida</taxon>
        <taxon>Philodinidae</taxon>
        <taxon>Didymodactylos</taxon>
    </lineage>
</organism>
<dbReference type="Proteomes" id="UP000681722">
    <property type="component" value="Unassembled WGS sequence"/>
</dbReference>
<reference evidence="2" key="1">
    <citation type="submission" date="2021-02" db="EMBL/GenBank/DDBJ databases">
        <authorList>
            <person name="Nowell W R."/>
        </authorList>
    </citation>
    <scope>NUCLEOTIDE SEQUENCE</scope>
</reference>
<accession>A0A814A7V6</accession>
<keyword evidence="5" id="KW-1185">Reference proteome</keyword>
<evidence type="ECO:0000313" key="4">
    <source>
        <dbReference type="EMBL" id="CAF3690301.1"/>
    </source>
</evidence>
<sequence length="179" mass="21089">MDGFFDDYYNSLVFNQVSHQLSSINGTINDQQLGQYFKFLISFHLREQYKRSENEFQSKMEIFKAQRQKLINDEIINLDNELSQIFNNLDQYPTNINDLRQIQFLVLKRGACLECSDSQNGPSNLAMAINRLLHSDLNNINSGNKLFFRLKTEMFKTLIISNSRLLNNRDYYIYTDDTV</sequence>
<comment type="caution">
    <text evidence="2">The sequence shown here is derived from an EMBL/GenBank/DDBJ whole genome shotgun (WGS) entry which is preliminary data.</text>
</comment>
<dbReference type="EMBL" id="CAJNOQ010001639">
    <property type="protein sequence ID" value="CAF0908871.1"/>
    <property type="molecule type" value="Genomic_DNA"/>
</dbReference>
<dbReference type="EMBL" id="CAJNOK010003568">
    <property type="protein sequence ID" value="CAF0906442.1"/>
    <property type="molecule type" value="Genomic_DNA"/>
</dbReference>
<dbReference type="Proteomes" id="UP000677228">
    <property type="component" value="Unassembled WGS sequence"/>
</dbReference>
<dbReference type="Proteomes" id="UP000682733">
    <property type="component" value="Unassembled WGS sequence"/>
</dbReference>
<dbReference type="Proteomes" id="UP000663829">
    <property type="component" value="Unassembled WGS sequence"/>
</dbReference>
<evidence type="ECO:0000313" key="3">
    <source>
        <dbReference type="EMBL" id="CAF3686240.1"/>
    </source>
</evidence>
<dbReference type="AlphaFoldDB" id="A0A814A7V6"/>
<name>A0A814A7V6_9BILA</name>